<evidence type="ECO:0000313" key="1">
    <source>
        <dbReference type="EMBL" id="ALU64639.1"/>
    </source>
</evidence>
<protein>
    <submittedName>
        <fullName evidence="1">Uncharacterized protein</fullName>
    </submittedName>
</protein>
<dbReference type="AlphaFoldDB" id="A0A0U3I077"/>
<accession>A0A0U3I077</accession>
<proteinExistence type="predicted"/>
<dbReference type="EMBL" id="KT944070">
    <property type="protein sequence ID" value="ALU64639.1"/>
    <property type="molecule type" value="Genomic_DNA"/>
</dbReference>
<sequence>MTSRPFYRGIDSEAPFPQVADGSEAFRYFIRQPANRCCISQAVSFRIIAAAPSMDCYENGLVRHGSCPWKWCRSRLMAVLSDMESDDISVPQRAD</sequence>
<name>A0A0U3I077_RHILV</name>
<reference evidence="1" key="1">
    <citation type="submission" date="2015-10" db="EMBL/GenBank/DDBJ databases">
        <title>Comparative analysis of sym-gene organization in Rhizobium leguminosarum bv. viciae strains, isolated from different host plants and demonstrating clear differences in symbiotic specificity.</title>
        <authorList>
            <person name="Chirak E.R."/>
            <person name="Kimeklis A.K."/>
            <person name="Andronov E.E."/>
        </authorList>
    </citation>
    <scope>NUCLEOTIDE SEQUENCE</scope>
    <source>
        <strain evidence="1">Vaf12</strain>
    </source>
</reference>
<organism evidence="1">
    <name type="scientific">Rhizobium leguminosarum bv. viciae</name>
    <dbReference type="NCBI Taxonomy" id="387"/>
    <lineage>
        <taxon>Bacteria</taxon>
        <taxon>Pseudomonadati</taxon>
        <taxon>Pseudomonadota</taxon>
        <taxon>Alphaproteobacteria</taxon>
        <taxon>Hyphomicrobiales</taxon>
        <taxon>Rhizobiaceae</taxon>
        <taxon>Rhizobium/Agrobacterium group</taxon>
        <taxon>Rhizobium</taxon>
    </lineage>
</organism>